<evidence type="ECO:0000259" key="7">
    <source>
        <dbReference type="Pfam" id="PF02384"/>
    </source>
</evidence>
<dbReference type="EMBL" id="CP019646">
    <property type="protein sequence ID" value="AQQ72018.1"/>
    <property type="molecule type" value="Genomic_DNA"/>
</dbReference>
<dbReference type="PRINTS" id="PR00507">
    <property type="entry name" value="N12N6MTFRASE"/>
</dbReference>
<dbReference type="GO" id="GO:0009007">
    <property type="term" value="F:site-specific DNA-methyltransferase (adenine-specific) activity"/>
    <property type="evidence" value="ECO:0007669"/>
    <property type="project" value="UniProtKB-EC"/>
</dbReference>
<dbReference type="PANTHER" id="PTHR33841:SF1">
    <property type="entry name" value="DNA METHYLTRANSFERASE A"/>
    <property type="match status" value="1"/>
</dbReference>
<name>A0A1Q2MHL5_9BACT</name>
<dbReference type="KEGG" id="pbas:SMSP2_02397"/>
<evidence type="ECO:0000313" key="10">
    <source>
        <dbReference type="Proteomes" id="UP000188181"/>
    </source>
</evidence>
<evidence type="ECO:0000256" key="1">
    <source>
        <dbReference type="ARBA" id="ARBA00006594"/>
    </source>
</evidence>
<dbReference type="Pfam" id="PF02384">
    <property type="entry name" value="N6_Mtase"/>
    <property type="match status" value="1"/>
</dbReference>
<protein>
    <recommendedName>
        <fullName evidence="2">site-specific DNA-methyltransferase (adenine-specific)</fullName>
        <ecNumber evidence="2">2.1.1.72</ecNumber>
    </recommendedName>
</protein>
<evidence type="ECO:0000256" key="4">
    <source>
        <dbReference type="ARBA" id="ARBA00022679"/>
    </source>
</evidence>
<dbReference type="SUPFAM" id="SSF53335">
    <property type="entry name" value="S-adenosyl-L-methionine-dependent methyltransferases"/>
    <property type="match status" value="1"/>
</dbReference>
<keyword evidence="4 9" id="KW-0808">Transferase</keyword>
<feature type="domain" description="TaqI-like C-terminal specificity" evidence="8">
    <location>
        <begin position="403"/>
        <end position="516"/>
    </location>
</feature>
<evidence type="ECO:0000259" key="8">
    <source>
        <dbReference type="Pfam" id="PF12950"/>
    </source>
</evidence>
<dbReference type="GO" id="GO:0008170">
    <property type="term" value="F:N-methyltransferase activity"/>
    <property type="evidence" value="ECO:0007669"/>
    <property type="project" value="InterPro"/>
</dbReference>
<dbReference type="InterPro" id="IPR029063">
    <property type="entry name" value="SAM-dependent_MTases_sf"/>
</dbReference>
<dbReference type="Gene3D" id="3.40.50.150">
    <property type="entry name" value="Vaccinia Virus protein VP39"/>
    <property type="match status" value="1"/>
</dbReference>
<dbReference type="InterPro" id="IPR003356">
    <property type="entry name" value="DNA_methylase_A-5"/>
</dbReference>
<dbReference type="GO" id="GO:0009307">
    <property type="term" value="P:DNA restriction-modification system"/>
    <property type="evidence" value="ECO:0007669"/>
    <property type="project" value="UniProtKB-KW"/>
</dbReference>
<dbReference type="REBASE" id="185688">
    <property type="entry name" value="M.PbaD1V"/>
</dbReference>
<sequence>MKNFPKQLTLFDDIDTVGLKIEDAACQAGVSTATIRNWIKTGYLKLESKGSVCYKSFDNFLQNVAGTHKLNSRANKSRKDCHDHINVSSEFLRKINTQSNPIDQISDEYESSLSDSYRNKEGIYYTPSSVVEDLFKKPFPDVSTKTFCDPCCGSGNFIMHALNLGFKPENIYGYDCDPVAVAITKARIFEKTGYKTKNIIVADFLSSSLKREARLFDCIYTNPPWGKKLPKDERDFYGRILQAGKSVDTCSLFFFACLRRLEVSGKLGILLPEAFFNISSYETVRLKALNLSIERLIDYGKCFKGLVTKAQAIVLSNKKNKNSSENIVCQTNNTKFMRTSLSFINNPKSIFNFHRGKNDSDVIEHIFSLPHVTLKNNADWGLGIVTGNNTKFCRNTPSAGYMPVYKGSDITKTGLKESHCFIPRDLTQYQQVAPVEMFEAEEKLIYKFISSDLYFFCDTQKRYVLNSINMLIPKKSFPVKNKQLCLLLNCDFINWLFKSIFNTHKILRGDLESLPIHAEYFERHAVFNENTYLSFLNLEKTNNGTYRIKR</sequence>
<comment type="catalytic activity">
    <reaction evidence="6">
        <text>a 2'-deoxyadenosine in DNA + S-adenosyl-L-methionine = an N(6)-methyl-2'-deoxyadenosine in DNA + S-adenosyl-L-homocysteine + H(+)</text>
        <dbReference type="Rhea" id="RHEA:15197"/>
        <dbReference type="Rhea" id="RHEA-COMP:12418"/>
        <dbReference type="Rhea" id="RHEA-COMP:12419"/>
        <dbReference type="ChEBI" id="CHEBI:15378"/>
        <dbReference type="ChEBI" id="CHEBI:57856"/>
        <dbReference type="ChEBI" id="CHEBI:59789"/>
        <dbReference type="ChEBI" id="CHEBI:90615"/>
        <dbReference type="ChEBI" id="CHEBI:90616"/>
        <dbReference type="EC" id="2.1.1.72"/>
    </reaction>
</comment>
<dbReference type="Proteomes" id="UP000188181">
    <property type="component" value="Chromosome"/>
</dbReference>
<reference evidence="10" key="1">
    <citation type="submission" date="2017-02" db="EMBL/GenBank/DDBJ databases">
        <title>Comparative genomics and description of representatives of a novel lineage of planctomycetes thriving in anoxic sediments.</title>
        <authorList>
            <person name="Spring S."/>
            <person name="Bunk B."/>
            <person name="Sproer C."/>
        </authorList>
    </citation>
    <scope>NUCLEOTIDE SEQUENCE [LARGE SCALE GENOMIC DNA]</scope>
    <source>
        <strain evidence="10">SM-Chi-D1</strain>
    </source>
</reference>
<keyword evidence="5" id="KW-0680">Restriction system</keyword>
<dbReference type="Pfam" id="PF12950">
    <property type="entry name" value="TaqI_C"/>
    <property type="match status" value="1"/>
</dbReference>
<evidence type="ECO:0000256" key="6">
    <source>
        <dbReference type="ARBA" id="ARBA00047942"/>
    </source>
</evidence>
<dbReference type="EC" id="2.1.1.72" evidence="2"/>
<dbReference type="GO" id="GO:0032259">
    <property type="term" value="P:methylation"/>
    <property type="evidence" value="ECO:0007669"/>
    <property type="project" value="UniProtKB-KW"/>
</dbReference>
<evidence type="ECO:0000256" key="5">
    <source>
        <dbReference type="ARBA" id="ARBA00022747"/>
    </source>
</evidence>
<keyword evidence="10" id="KW-1185">Reference proteome</keyword>
<proteinExistence type="inferred from homology"/>
<evidence type="ECO:0000256" key="2">
    <source>
        <dbReference type="ARBA" id="ARBA00011900"/>
    </source>
</evidence>
<dbReference type="OrthoDB" id="249114at2"/>
<organism evidence="9 10">
    <name type="scientific">Limihaloglobus sulfuriphilus</name>
    <dbReference type="NCBI Taxonomy" id="1851148"/>
    <lineage>
        <taxon>Bacteria</taxon>
        <taxon>Pseudomonadati</taxon>
        <taxon>Planctomycetota</taxon>
        <taxon>Phycisphaerae</taxon>
        <taxon>Sedimentisphaerales</taxon>
        <taxon>Sedimentisphaeraceae</taxon>
        <taxon>Limihaloglobus</taxon>
    </lineage>
</organism>
<dbReference type="GO" id="GO:0003677">
    <property type="term" value="F:DNA binding"/>
    <property type="evidence" value="ECO:0007669"/>
    <property type="project" value="InterPro"/>
</dbReference>
<dbReference type="AlphaFoldDB" id="A0A1Q2MHL5"/>
<dbReference type="InterPro" id="IPR050953">
    <property type="entry name" value="N4_N6_ade-DNA_methylase"/>
</dbReference>
<dbReference type="PROSITE" id="PS00092">
    <property type="entry name" value="N6_MTASE"/>
    <property type="match status" value="1"/>
</dbReference>
<keyword evidence="3 9" id="KW-0489">Methyltransferase</keyword>
<accession>A0A1Q2MHL5</accession>
<gene>
    <name evidence="9" type="primary">vspIM</name>
    <name evidence="9" type="ORF">SMSP2_02397</name>
</gene>
<dbReference type="InterPro" id="IPR025931">
    <property type="entry name" value="TaqI_C"/>
</dbReference>
<comment type="similarity">
    <text evidence="1">Belongs to the N(4)/N(6)-methyltransferase family.</text>
</comment>
<dbReference type="PANTHER" id="PTHR33841">
    <property type="entry name" value="DNA METHYLTRANSFERASE YEEA-RELATED"/>
    <property type="match status" value="1"/>
</dbReference>
<dbReference type="STRING" id="1851148.SMSP2_02397"/>
<dbReference type="CDD" id="cd02440">
    <property type="entry name" value="AdoMet_MTases"/>
    <property type="match status" value="1"/>
</dbReference>
<evidence type="ECO:0000256" key="3">
    <source>
        <dbReference type="ARBA" id="ARBA00022603"/>
    </source>
</evidence>
<dbReference type="InterPro" id="IPR002052">
    <property type="entry name" value="DNA_methylase_N6_adenine_CS"/>
</dbReference>
<dbReference type="RefSeq" id="WP_146684249.1">
    <property type="nucleotide sequence ID" value="NZ_CP019646.1"/>
</dbReference>
<evidence type="ECO:0000313" key="9">
    <source>
        <dbReference type="EMBL" id="AQQ72018.1"/>
    </source>
</evidence>
<feature type="domain" description="DNA methylase adenine-specific" evidence="7">
    <location>
        <begin position="102"/>
        <end position="327"/>
    </location>
</feature>